<keyword evidence="2" id="KW-1185">Reference proteome</keyword>
<reference evidence="2" key="1">
    <citation type="journal article" date="2019" name="Int. J. Syst. Evol. Microbiol.">
        <title>The Global Catalogue of Microorganisms (GCM) 10K type strain sequencing project: providing services to taxonomists for standard genome sequencing and annotation.</title>
        <authorList>
            <consortium name="The Broad Institute Genomics Platform"/>
            <consortium name="The Broad Institute Genome Sequencing Center for Infectious Disease"/>
            <person name="Wu L."/>
            <person name="Ma J."/>
        </authorList>
    </citation>
    <scope>NUCLEOTIDE SEQUENCE [LARGE SCALE GENOMIC DNA]</scope>
    <source>
        <strain evidence="2">CGMCC 4.7093</strain>
    </source>
</reference>
<dbReference type="Proteomes" id="UP001595947">
    <property type="component" value="Unassembled WGS sequence"/>
</dbReference>
<sequence>MTTVLDAAGGLEGMRRLALAWHERVLADDGVPEGLAIPRWSWDGLVSP</sequence>
<accession>A0ABV9YX96</accession>
<comment type="caution">
    <text evidence="1">The sequence shown here is derived from an EMBL/GenBank/DDBJ whole genome shotgun (WGS) entry which is preliminary data.</text>
</comment>
<proteinExistence type="predicted"/>
<name>A0ABV9YX96_9PSEU</name>
<protein>
    <submittedName>
        <fullName evidence="1">Uncharacterized protein</fullName>
    </submittedName>
</protein>
<gene>
    <name evidence="1" type="ORF">ACFPBZ_27370</name>
</gene>
<evidence type="ECO:0000313" key="1">
    <source>
        <dbReference type="EMBL" id="MFC5065965.1"/>
    </source>
</evidence>
<organism evidence="1 2">
    <name type="scientific">Actinomycetospora atypica</name>
    <dbReference type="NCBI Taxonomy" id="1290095"/>
    <lineage>
        <taxon>Bacteria</taxon>
        <taxon>Bacillati</taxon>
        <taxon>Actinomycetota</taxon>
        <taxon>Actinomycetes</taxon>
        <taxon>Pseudonocardiales</taxon>
        <taxon>Pseudonocardiaceae</taxon>
        <taxon>Actinomycetospora</taxon>
    </lineage>
</organism>
<evidence type="ECO:0000313" key="2">
    <source>
        <dbReference type="Proteomes" id="UP001595947"/>
    </source>
</evidence>
<dbReference type="EMBL" id="JBHSIV010000052">
    <property type="protein sequence ID" value="MFC5065965.1"/>
    <property type="molecule type" value="Genomic_DNA"/>
</dbReference>
<dbReference type="RefSeq" id="WP_378039282.1">
    <property type="nucleotide sequence ID" value="NZ_JBHSIV010000052.1"/>
</dbReference>